<dbReference type="GO" id="GO:0005524">
    <property type="term" value="F:ATP binding"/>
    <property type="evidence" value="ECO:0007669"/>
    <property type="project" value="UniProtKB-KW"/>
</dbReference>
<dbReference type="InterPro" id="IPR006336">
    <property type="entry name" value="GCS2"/>
</dbReference>
<comment type="catalytic activity">
    <reaction evidence="4">
        <text>L-cysteine + L-glutamate + ATP = gamma-L-glutamyl-L-cysteine + ADP + phosphate + H(+)</text>
        <dbReference type="Rhea" id="RHEA:13285"/>
        <dbReference type="ChEBI" id="CHEBI:15378"/>
        <dbReference type="ChEBI" id="CHEBI:29985"/>
        <dbReference type="ChEBI" id="CHEBI:30616"/>
        <dbReference type="ChEBI" id="CHEBI:35235"/>
        <dbReference type="ChEBI" id="CHEBI:43474"/>
        <dbReference type="ChEBI" id="CHEBI:58173"/>
        <dbReference type="ChEBI" id="CHEBI:456216"/>
        <dbReference type="EC" id="6.3.2.2"/>
    </reaction>
</comment>
<dbReference type="SUPFAM" id="SSF55931">
    <property type="entry name" value="Glutamine synthetase/guanido kinase"/>
    <property type="match status" value="1"/>
</dbReference>
<proteinExistence type="inferred from homology"/>
<keyword evidence="6" id="KW-1185">Reference proteome</keyword>
<dbReference type="PANTHER" id="PTHR36510">
    <property type="entry name" value="GLUTAMATE--CYSTEINE LIGASE 2-RELATED"/>
    <property type="match status" value="1"/>
</dbReference>
<dbReference type="Pfam" id="PF04107">
    <property type="entry name" value="GCS2"/>
    <property type="match status" value="1"/>
</dbReference>
<dbReference type="Gene3D" id="3.30.590.20">
    <property type="match status" value="1"/>
</dbReference>
<protein>
    <recommendedName>
        <fullName evidence="4">Putative glutamate--cysteine ligase 2</fullName>
        <ecNumber evidence="4">6.3.2.2</ecNumber>
    </recommendedName>
    <alternativeName>
        <fullName evidence="4">Gamma-glutamylcysteine synthetase 2</fullName>
        <shortName evidence="4">GCS 2</shortName>
        <shortName evidence="4">Gamma-GCS 2</shortName>
    </alternativeName>
</protein>
<keyword evidence="3 4" id="KW-0067">ATP-binding</keyword>
<evidence type="ECO:0000256" key="1">
    <source>
        <dbReference type="ARBA" id="ARBA00022598"/>
    </source>
</evidence>
<dbReference type="NCBIfam" id="NF010039">
    <property type="entry name" value="PRK13515.1"/>
    <property type="match status" value="1"/>
</dbReference>
<reference evidence="6" key="1">
    <citation type="submission" date="2016-10" db="EMBL/GenBank/DDBJ databases">
        <authorList>
            <person name="Varghese N."/>
            <person name="Submissions S."/>
        </authorList>
    </citation>
    <scope>NUCLEOTIDE SEQUENCE [LARGE SCALE GENOMIC DNA]</scope>
    <source>
        <strain evidence="6">CGMCC 1.2747</strain>
    </source>
</reference>
<keyword evidence="2 4" id="KW-0547">Nucleotide-binding</keyword>
<keyword evidence="1 4" id="KW-0436">Ligase</keyword>
<dbReference type="OrthoDB" id="9769628at2"/>
<dbReference type="InterPro" id="IPR014746">
    <property type="entry name" value="Gln_synth/guanido_kin_cat_dom"/>
</dbReference>
<name>A0A1G7ZX17_9FLAO</name>
<dbReference type="InterPro" id="IPR050141">
    <property type="entry name" value="GCL_type2/YbdK_subfam"/>
</dbReference>
<organism evidence="5 6">
    <name type="scientific">Flavobacterium omnivorum</name>
    <dbReference type="NCBI Taxonomy" id="178355"/>
    <lineage>
        <taxon>Bacteria</taxon>
        <taxon>Pseudomonadati</taxon>
        <taxon>Bacteroidota</taxon>
        <taxon>Flavobacteriia</taxon>
        <taxon>Flavobacteriales</taxon>
        <taxon>Flavobacteriaceae</taxon>
        <taxon>Flavobacterium</taxon>
    </lineage>
</organism>
<dbReference type="Proteomes" id="UP000199274">
    <property type="component" value="Unassembled WGS sequence"/>
</dbReference>
<dbReference type="AlphaFoldDB" id="A0A1G7ZX17"/>
<dbReference type="GO" id="GO:0042398">
    <property type="term" value="P:modified amino acid biosynthetic process"/>
    <property type="evidence" value="ECO:0007669"/>
    <property type="project" value="InterPro"/>
</dbReference>
<comment type="similarity">
    <text evidence="4">Belongs to the glutamate--cysteine ligase type 2 family. YbdK subfamily.</text>
</comment>
<evidence type="ECO:0000313" key="6">
    <source>
        <dbReference type="Proteomes" id="UP000199274"/>
    </source>
</evidence>
<evidence type="ECO:0000256" key="3">
    <source>
        <dbReference type="ARBA" id="ARBA00022840"/>
    </source>
</evidence>
<evidence type="ECO:0000256" key="2">
    <source>
        <dbReference type="ARBA" id="ARBA00022741"/>
    </source>
</evidence>
<dbReference type="GO" id="GO:0004357">
    <property type="term" value="F:glutamate-cysteine ligase activity"/>
    <property type="evidence" value="ECO:0007669"/>
    <property type="project" value="UniProtKB-EC"/>
</dbReference>
<evidence type="ECO:0000256" key="4">
    <source>
        <dbReference type="HAMAP-Rule" id="MF_01609"/>
    </source>
</evidence>
<dbReference type="EMBL" id="FNDB01000004">
    <property type="protein sequence ID" value="SDH13171.1"/>
    <property type="molecule type" value="Genomic_DNA"/>
</dbReference>
<dbReference type="InterPro" id="IPR011793">
    <property type="entry name" value="YbdK"/>
</dbReference>
<evidence type="ECO:0000313" key="5">
    <source>
        <dbReference type="EMBL" id="SDH13171.1"/>
    </source>
</evidence>
<comment type="function">
    <text evidence="4">ATP-dependent carboxylate-amine ligase which exhibits weak glutamate--cysteine ligase activity.</text>
</comment>
<dbReference type="STRING" id="178355.SAMN04488062_104234"/>
<dbReference type="HAMAP" id="MF_01609">
    <property type="entry name" value="Glu_cys_ligase_2"/>
    <property type="match status" value="1"/>
</dbReference>
<dbReference type="NCBIfam" id="TIGR02050">
    <property type="entry name" value="gshA_cyan_rel"/>
    <property type="match status" value="1"/>
</dbReference>
<accession>A0A1G7ZX17</accession>
<dbReference type="RefSeq" id="WP_091256610.1">
    <property type="nucleotide sequence ID" value="NZ_FNDB01000004.1"/>
</dbReference>
<sequence>MLKKLPVFTLGVEEEYQIIDPVSRDLRSHLSKIVDGAKIILNEQVKAEMHQSVVEVGTNICNNVNDAKNEIRFLRSKIVELADKQDLIVGGAGTHPFSKWQDQPITDDPRYHDIVNELQDAARSNLIFGMHCHVGIENREIGLQLMNQATYFLPHIFALSTNSPFWEGRQTGYKSFRTKVFDKFPRTGLPEYFDSVSSYDNYLETLVKTNCIDNPKKIWWDLRLHPFYNTIEFRICDMSLTVDETICIVAIIQAIVAKLYKLNMNNTSFNVYRLALIKENKFRAARYGIENNMIDFGLQKEVETKMLILELLDFIDDVVDELGSRDDINYVHEILKHGTGADKQLAVFQETGSLSSVVDFITGEFTKGL</sequence>
<dbReference type="EC" id="6.3.2.2" evidence="4"/>
<dbReference type="PANTHER" id="PTHR36510:SF1">
    <property type="entry name" value="GLUTAMATE--CYSTEINE LIGASE 2-RELATED"/>
    <property type="match status" value="1"/>
</dbReference>
<gene>
    <name evidence="5" type="ORF">SAMN04488062_104234</name>
</gene>